<name>A0A7Z0D504_9MICO</name>
<dbReference type="SUPFAM" id="SSF56519">
    <property type="entry name" value="Penicillin binding protein dimerisation domain"/>
    <property type="match status" value="1"/>
</dbReference>
<protein>
    <submittedName>
        <fullName evidence="6">Cell division protein FtsI (Penicillin-binding protein 3)</fullName>
    </submittedName>
</protein>
<dbReference type="InterPro" id="IPR050515">
    <property type="entry name" value="Beta-lactam/transpept"/>
</dbReference>
<comment type="similarity">
    <text evidence="2">Belongs to the transpeptidase family.</text>
</comment>
<dbReference type="InterPro" id="IPR005311">
    <property type="entry name" value="PBP_dimer"/>
</dbReference>
<evidence type="ECO:0000313" key="6">
    <source>
        <dbReference type="EMBL" id="NYI68996.1"/>
    </source>
</evidence>
<dbReference type="EMBL" id="JACBZP010000001">
    <property type="protein sequence ID" value="NYI68996.1"/>
    <property type="molecule type" value="Genomic_DNA"/>
</dbReference>
<dbReference type="InterPro" id="IPR036138">
    <property type="entry name" value="PBP_dimer_sf"/>
</dbReference>
<feature type="domain" description="Penicillin-binding protein transpeptidase" evidence="4">
    <location>
        <begin position="257"/>
        <end position="562"/>
    </location>
</feature>
<keyword evidence="3" id="KW-0472">Membrane</keyword>
<evidence type="ECO:0000313" key="7">
    <source>
        <dbReference type="Proteomes" id="UP000539111"/>
    </source>
</evidence>
<organism evidence="6 7">
    <name type="scientific">Spelaeicoccus albus</name>
    <dbReference type="NCBI Taxonomy" id="1280376"/>
    <lineage>
        <taxon>Bacteria</taxon>
        <taxon>Bacillati</taxon>
        <taxon>Actinomycetota</taxon>
        <taxon>Actinomycetes</taxon>
        <taxon>Micrococcales</taxon>
        <taxon>Brevibacteriaceae</taxon>
        <taxon>Spelaeicoccus</taxon>
    </lineage>
</organism>
<dbReference type="SUPFAM" id="SSF56601">
    <property type="entry name" value="beta-lactamase/transpeptidase-like"/>
    <property type="match status" value="1"/>
</dbReference>
<dbReference type="InterPro" id="IPR012338">
    <property type="entry name" value="Beta-lactam/transpept-like"/>
</dbReference>
<comment type="subcellular location">
    <subcellularLocation>
        <location evidence="1">Membrane</location>
    </subcellularLocation>
</comment>
<reference evidence="6 7" key="1">
    <citation type="submission" date="2020-07" db="EMBL/GenBank/DDBJ databases">
        <title>Sequencing the genomes of 1000 actinobacteria strains.</title>
        <authorList>
            <person name="Klenk H.-P."/>
        </authorList>
    </citation>
    <scope>NUCLEOTIDE SEQUENCE [LARGE SCALE GENOMIC DNA]</scope>
    <source>
        <strain evidence="6 7">DSM 26341</strain>
    </source>
</reference>
<sequence length="590" mass="62541">MSKRRTRIRVGRANLRMKWALAVVLVVMLVLAGRIVQIQGLDAPTLAAAALKQRLSTQTLHAGRGDILTSDGTALAQNVTRYTLVVDQTQVGEYYKGDKKVGAEGAAADIAKALHTTKAAILPSLQGDRRWNVIVKGLSTEAWRRVQDLGIPGIAAEPHYRRSYPDGAVAGNLVGFVGSDGTPLAGMELEYNKLLSGKNGFKQYERGRDGSVIPLGEQNTKQPVDGTSLNLTINSDIQYFAQQQIAAQVKKMDAEWGTVVVMRPTGEILALADSPGVDPNNPGASPANARGSRALSDVFEPGSVAKVITAAGLLQEHKVTPYTHFTIPGLYTTPNGEKFKDAEQHGTEQLTFAGILAKSSNIGVVKAGSRLTKKQRYDYLRKFGIGQSTGIQFPGTSSGILHKANQWDGRTQYAVLFGQGLAATSVQTASAFATLANDGVRAQPRLLQSTTAPDGTTTENTPAPATRAISSSNAKKVIRMMAGVVQDGTGTAAQVPGYQVAGKTGTAQAPAENGNGYDGYTASFIGMAPANNPQLVVAVTLQRPKNNIYGGPTAGPVFAKTMSFALGQCKIPPAKTKVKPYPETWERGND</sequence>
<dbReference type="PANTHER" id="PTHR30627:SF1">
    <property type="entry name" value="PEPTIDOGLYCAN D,D-TRANSPEPTIDASE FTSI"/>
    <property type="match status" value="1"/>
</dbReference>
<accession>A0A7Z0D504</accession>
<dbReference type="Gene3D" id="3.30.450.330">
    <property type="match status" value="1"/>
</dbReference>
<dbReference type="Proteomes" id="UP000539111">
    <property type="component" value="Unassembled WGS sequence"/>
</dbReference>
<evidence type="ECO:0000259" key="4">
    <source>
        <dbReference type="Pfam" id="PF00905"/>
    </source>
</evidence>
<dbReference type="Gene3D" id="3.40.710.10">
    <property type="entry name" value="DD-peptidase/beta-lactamase superfamily"/>
    <property type="match status" value="1"/>
</dbReference>
<dbReference type="Pfam" id="PF00905">
    <property type="entry name" value="Transpeptidase"/>
    <property type="match status" value="1"/>
</dbReference>
<dbReference type="AlphaFoldDB" id="A0A7Z0D504"/>
<evidence type="ECO:0000259" key="5">
    <source>
        <dbReference type="Pfam" id="PF03717"/>
    </source>
</evidence>
<feature type="domain" description="Penicillin-binding protein dimerisation" evidence="5">
    <location>
        <begin position="61"/>
        <end position="213"/>
    </location>
</feature>
<keyword evidence="6" id="KW-0131">Cell cycle</keyword>
<evidence type="ECO:0000256" key="1">
    <source>
        <dbReference type="ARBA" id="ARBA00004370"/>
    </source>
</evidence>
<dbReference type="Gene3D" id="3.90.1310.10">
    <property type="entry name" value="Penicillin-binding protein 2a (Domain 2)"/>
    <property type="match status" value="1"/>
</dbReference>
<proteinExistence type="inferred from homology"/>
<gene>
    <name evidence="6" type="ORF">BJY26_003302</name>
</gene>
<evidence type="ECO:0000256" key="3">
    <source>
        <dbReference type="ARBA" id="ARBA00023136"/>
    </source>
</evidence>
<dbReference type="GO" id="GO:0008658">
    <property type="term" value="F:penicillin binding"/>
    <property type="evidence" value="ECO:0007669"/>
    <property type="project" value="InterPro"/>
</dbReference>
<dbReference type="PANTHER" id="PTHR30627">
    <property type="entry name" value="PEPTIDOGLYCAN D,D-TRANSPEPTIDASE"/>
    <property type="match status" value="1"/>
</dbReference>
<dbReference type="Pfam" id="PF03717">
    <property type="entry name" value="PBP_dimer"/>
    <property type="match status" value="1"/>
</dbReference>
<dbReference type="RefSeq" id="WP_179429262.1">
    <property type="nucleotide sequence ID" value="NZ_JACBZP010000001.1"/>
</dbReference>
<comment type="caution">
    <text evidence="6">The sequence shown here is derived from an EMBL/GenBank/DDBJ whole genome shotgun (WGS) entry which is preliminary data.</text>
</comment>
<dbReference type="InterPro" id="IPR001460">
    <property type="entry name" value="PCN-bd_Tpept"/>
</dbReference>
<dbReference type="GO" id="GO:0071555">
    <property type="term" value="P:cell wall organization"/>
    <property type="evidence" value="ECO:0007669"/>
    <property type="project" value="TreeGrafter"/>
</dbReference>
<keyword evidence="6" id="KW-0132">Cell division</keyword>
<keyword evidence="7" id="KW-1185">Reference proteome</keyword>
<dbReference type="GO" id="GO:0005886">
    <property type="term" value="C:plasma membrane"/>
    <property type="evidence" value="ECO:0007669"/>
    <property type="project" value="TreeGrafter"/>
</dbReference>
<evidence type="ECO:0000256" key="2">
    <source>
        <dbReference type="ARBA" id="ARBA00007171"/>
    </source>
</evidence>
<dbReference type="GO" id="GO:0051301">
    <property type="term" value="P:cell division"/>
    <property type="evidence" value="ECO:0007669"/>
    <property type="project" value="UniProtKB-KW"/>
</dbReference>